<feature type="transmembrane region" description="Helical" evidence="8">
    <location>
        <begin position="25"/>
        <end position="43"/>
    </location>
</feature>
<comment type="subcellular location">
    <subcellularLocation>
        <location evidence="1 8">Endoplasmic reticulum membrane</location>
        <topology evidence="1 8">Multi-pass membrane protein</topology>
    </subcellularLocation>
</comment>
<evidence type="ECO:0000256" key="7">
    <source>
        <dbReference type="ARBA" id="ARBA00023136"/>
    </source>
</evidence>
<keyword evidence="5 8" id="KW-0256">Endoplasmic reticulum</keyword>
<keyword evidence="10" id="KW-1185">Reference proteome</keyword>
<dbReference type="PANTHER" id="PTHR10705">
    <property type="entry name" value="DOLICHYL-DIPHOSPHOOLIGOSACCHARIDE--PROTEIN GLYCOSYLTRANSFERASE SUBUNIT DAD1"/>
    <property type="match status" value="1"/>
</dbReference>
<comment type="pathway">
    <text evidence="2 8">Protein modification; protein glycosylation.</text>
</comment>
<gene>
    <name evidence="9" type="ORF">SteCoe_29871</name>
</gene>
<dbReference type="Proteomes" id="UP000187209">
    <property type="component" value="Unassembled WGS sequence"/>
</dbReference>
<dbReference type="GO" id="GO:0008250">
    <property type="term" value="C:oligosaccharyltransferase complex"/>
    <property type="evidence" value="ECO:0007669"/>
    <property type="project" value="InterPro"/>
</dbReference>
<name>A0A1R2B5A7_9CILI</name>
<dbReference type="UniPathway" id="UPA00378"/>
<dbReference type="GO" id="GO:0006487">
    <property type="term" value="P:protein N-linked glycosylation"/>
    <property type="evidence" value="ECO:0007669"/>
    <property type="project" value="TreeGrafter"/>
</dbReference>
<feature type="transmembrane region" description="Helical" evidence="8">
    <location>
        <begin position="88"/>
        <end position="107"/>
    </location>
</feature>
<keyword evidence="6 8" id="KW-1133">Transmembrane helix</keyword>
<evidence type="ECO:0000256" key="3">
    <source>
        <dbReference type="ARBA" id="ARBA00009386"/>
    </source>
</evidence>
<proteinExistence type="inferred from homology"/>
<protein>
    <recommendedName>
        <fullName evidence="8">Dolichyl-diphosphooligosaccharide--protein glycosyltransferase subunit OST2</fullName>
        <shortName evidence="8">Oligosaccharyl transferase subunit OST2</shortName>
    </recommendedName>
</protein>
<dbReference type="AlphaFoldDB" id="A0A1R2B5A7"/>
<evidence type="ECO:0000256" key="4">
    <source>
        <dbReference type="ARBA" id="ARBA00022692"/>
    </source>
</evidence>
<evidence type="ECO:0000256" key="8">
    <source>
        <dbReference type="RuleBase" id="RU361136"/>
    </source>
</evidence>
<dbReference type="EMBL" id="MPUH01000954">
    <property type="protein sequence ID" value="OMJ71810.1"/>
    <property type="molecule type" value="Genomic_DNA"/>
</dbReference>
<keyword evidence="4 8" id="KW-0812">Transmembrane</keyword>
<dbReference type="OrthoDB" id="445566at2759"/>
<dbReference type="Pfam" id="PF02109">
    <property type="entry name" value="DAD"/>
    <property type="match status" value="1"/>
</dbReference>
<dbReference type="InterPro" id="IPR003038">
    <property type="entry name" value="DAD/Ost2"/>
</dbReference>
<accession>A0A1R2B5A7</accession>
<comment type="subunit">
    <text evidence="8">Component of the oligosaccharyltransferase (OST) complex.</text>
</comment>
<reference evidence="9 10" key="1">
    <citation type="submission" date="2016-11" db="EMBL/GenBank/DDBJ databases">
        <title>The macronuclear genome of Stentor coeruleus: a giant cell with tiny introns.</title>
        <authorList>
            <person name="Slabodnick M."/>
            <person name="Ruby J.G."/>
            <person name="Reiff S.B."/>
            <person name="Swart E.C."/>
            <person name="Gosai S."/>
            <person name="Prabakaran S."/>
            <person name="Witkowska E."/>
            <person name="Larue G.E."/>
            <person name="Fisher S."/>
            <person name="Freeman R.M."/>
            <person name="Gunawardena J."/>
            <person name="Chu W."/>
            <person name="Stover N.A."/>
            <person name="Gregory B.D."/>
            <person name="Nowacki M."/>
            <person name="Derisi J."/>
            <person name="Roy S.W."/>
            <person name="Marshall W.F."/>
            <person name="Sood P."/>
        </authorList>
    </citation>
    <scope>NUCLEOTIDE SEQUENCE [LARGE SCALE GENOMIC DNA]</scope>
    <source>
        <strain evidence="9">WM001</strain>
    </source>
</reference>
<comment type="caution">
    <text evidence="9">The sequence shown here is derived from an EMBL/GenBank/DDBJ whole genome shotgun (WGS) entry which is preliminary data.</text>
</comment>
<evidence type="ECO:0000256" key="1">
    <source>
        <dbReference type="ARBA" id="ARBA00004477"/>
    </source>
</evidence>
<comment type="function">
    <text evidence="8">Subunit of the oligosaccharyl transferase (OST) complex that catalyzes the initial transfer of a defined glycan (Glc(3)Man(9)GlcNAc(2) in eukaryotes) from the lipid carrier dolichol-pyrophosphate to an asparagine residue within an Asn-X-Ser/Thr consensus motif in nascent polypeptide chains, the first step in protein N-glycosylation. N-glycosylation occurs cotranslationally and the complex associates with the Sec61 complex at the channel-forming translocon complex that mediates protein translocation across the endoplasmic reticulum (ER). All subunits are required for a maximal enzyme activity.</text>
</comment>
<sequence length="108" mass="12341">MEVLRDTAKTLYNNYKKSTSNRTKLIDLFIIFNLVLAAIQYFYMKIAGNFPYNAFLAGFFCTLGTATLSSCLRMTIETKKANTSEEKAFIEYMALCLLLYLVVLNYLG</sequence>
<evidence type="ECO:0000313" key="10">
    <source>
        <dbReference type="Proteomes" id="UP000187209"/>
    </source>
</evidence>
<comment type="similarity">
    <text evidence="3 8">Belongs to the DAD/OST2 family.</text>
</comment>
<organism evidence="9 10">
    <name type="scientific">Stentor coeruleus</name>
    <dbReference type="NCBI Taxonomy" id="5963"/>
    <lineage>
        <taxon>Eukaryota</taxon>
        <taxon>Sar</taxon>
        <taxon>Alveolata</taxon>
        <taxon>Ciliophora</taxon>
        <taxon>Postciliodesmatophora</taxon>
        <taxon>Heterotrichea</taxon>
        <taxon>Heterotrichida</taxon>
        <taxon>Stentoridae</taxon>
        <taxon>Stentor</taxon>
    </lineage>
</organism>
<evidence type="ECO:0000256" key="2">
    <source>
        <dbReference type="ARBA" id="ARBA00004922"/>
    </source>
</evidence>
<dbReference type="PANTHER" id="PTHR10705:SF0">
    <property type="entry name" value="DOLICHYL-DIPHOSPHOOLIGOSACCHARIDE--PROTEIN GLYCOSYLTRANSFERASE SUBUNIT DAD1"/>
    <property type="match status" value="1"/>
</dbReference>
<evidence type="ECO:0000256" key="6">
    <source>
        <dbReference type="ARBA" id="ARBA00022989"/>
    </source>
</evidence>
<keyword evidence="7 8" id="KW-0472">Membrane</keyword>
<evidence type="ECO:0000256" key="5">
    <source>
        <dbReference type="ARBA" id="ARBA00022824"/>
    </source>
</evidence>
<feature type="transmembrane region" description="Helical" evidence="8">
    <location>
        <begin position="55"/>
        <end position="76"/>
    </location>
</feature>
<evidence type="ECO:0000313" key="9">
    <source>
        <dbReference type="EMBL" id="OMJ71810.1"/>
    </source>
</evidence>